<accession>A0A5D9C628</accession>
<dbReference type="Pfam" id="PF00494">
    <property type="entry name" value="SQS_PSY"/>
    <property type="match status" value="1"/>
</dbReference>
<protein>
    <submittedName>
        <fullName evidence="6">Phytoene/squalene synthase family protein</fullName>
    </submittedName>
</protein>
<dbReference type="Proteomes" id="UP000322077">
    <property type="component" value="Unassembled WGS sequence"/>
</dbReference>
<dbReference type="SFLD" id="SFLDG01212">
    <property type="entry name" value="Phytoene_synthase_like"/>
    <property type="match status" value="1"/>
</dbReference>
<gene>
    <name evidence="6" type="ORF">FYJ91_06750</name>
</gene>
<dbReference type="InterPro" id="IPR044843">
    <property type="entry name" value="Trans_IPPS_bact-type"/>
</dbReference>
<dbReference type="PANTHER" id="PTHR31480">
    <property type="entry name" value="BIFUNCTIONAL LYCOPENE CYCLASE/PHYTOENE SYNTHASE"/>
    <property type="match status" value="1"/>
</dbReference>
<dbReference type="SFLD" id="SFLDS00005">
    <property type="entry name" value="Isoprenoid_Synthase_Type_I"/>
    <property type="match status" value="1"/>
</dbReference>
<keyword evidence="7" id="KW-1185">Reference proteome</keyword>
<dbReference type="InterPro" id="IPR002060">
    <property type="entry name" value="Squ/phyt_synthse"/>
</dbReference>
<evidence type="ECO:0000256" key="3">
    <source>
        <dbReference type="ARBA" id="ARBA00022679"/>
    </source>
</evidence>
<dbReference type="RefSeq" id="WP_149521524.1">
    <property type="nucleotide sequence ID" value="NZ_VTOU01000002.1"/>
</dbReference>
<dbReference type="FunFam" id="1.10.600.10:FF:000020">
    <property type="entry name" value="Phytoene synthase"/>
    <property type="match status" value="1"/>
</dbReference>
<dbReference type="InterPro" id="IPR019845">
    <property type="entry name" value="Squalene/phytoene_synthase_CS"/>
</dbReference>
<evidence type="ECO:0000256" key="2">
    <source>
        <dbReference type="ARBA" id="ARBA00006251"/>
    </source>
</evidence>
<evidence type="ECO:0000313" key="7">
    <source>
        <dbReference type="Proteomes" id="UP000322077"/>
    </source>
</evidence>
<keyword evidence="4" id="KW-0125">Carotenoid biosynthesis</keyword>
<dbReference type="SFLD" id="SFLDG01018">
    <property type="entry name" value="Squalene/Phytoene_Synthase_Lik"/>
    <property type="match status" value="1"/>
</dbReference>
<evidence type="ECO:0000256" key="1">
    <source>
        <dbReference type="ARBA" id="ARBA00004684"/>
    </source>
</evidence>
<evidence type="ECO:0000313" key="6">
    <source>
        <dbReference type="EMBL" id="TZG27308.1"/>
    </source>
</evidence>
<sequence>MILAADRSALVAQAEATIVRGSQSFAMASRLFDRVTRERAWLLYAWCRTCDDVVDGQVLGHNMAVPADPLDRFETAFRQTMDALDGRPVDDPAFQGLALVVDETAMPRRFVSDHLAGFEADARGWRPQNADDLFRYCYQVAGVVGCMMAVVMGVSPHDDDTLDRACDLGIAFQLSNIARDIVEDADNGRCYIPEDWLAEAGLNEAELRIPSTAPQRATFAARLVAIADRHEASARVGAARLPFRCRWAILSAAGIYGGIGREVVRRGHRAWDERVRISGSKKAMLAMQALIASSLPSPRDMVRDGLWSRPR</sequence>
<dbReference type="Gene3D" id="1.10.600.10">
    <property type="entry name" value="Farnesyl Diphosphate Synthase"/>
    <property type="match status" value="1"/>
</dbReference>
<comment type="pathway">
    <text evidence="1">Carotenoid biosynthesis; phytoene biosynthesis.</text>
</comment>
<dbReference type="SUPFAM" id="SSF48576">
    <property type="entry name" value="Terpenoid synthases"/>
    <property type="match status" value="1"/>
</dbReference>
<comment type="caution">
    <text evidence="6">The sequence shown here is derived from an EMBL/GenBank/DDBJ whole genome shotgun (WGS) entry which is preliminary data.</text>
</comment>
<dbReference type="GO" id="GO:0051996">
    <property type="term" value="F:squalene synthase [NAD(P)H] activity"/>
    <property type="evidence" value="ECO:0007669"/>
    <property type="project" value="InterPro"/>
</dbReference>
<dbReference type="AlphaFoldDB" id="A0A5D9C628"/>
<dbReference type="InterPro" id="IPR008949">
    <property type="entry name" value="Isoprenoid_synthase_dom_sf"/>
</dbReference>
<comment type="cofactor">
    <cofactor evidence="5">
        <name>ATP</name>
        <dbReference type="ChEBI" id="CHEBI:30616"/>
    </cofactor>
</comment>
<dbReference type="GO" id="GO:0016117">
    <property type="term" value="P:carotenoid biosynthetic process"/>
    <property type="evidence" value="ECO:0007669"/>
    <property type="project" value="UniProtKB-KW"/>
</dbReference>
<evidence type="ECO:0000256" key="5">
    <source>
        <dbReference type="ARBA" id="ARBA00053028"/>
    </source>
</evidence>
<keyword evidence="3" id="KW-0808">Transferase</keyword>
<name>A0A5D9C628_9SPHN</name>
<dbReference type="CDD" id="cd00683">
    <property type="entry name" value="Trans_IPPS_HH"/>
    <property type="match status" value="1"/>
</dbReference>
<dbReference type="PROSITE" id="PS01044">
    <property type="entry name" value="SQUALEN_PHYTOEN_SYN_1"/>
    <property type="match status" value="1"/>
</dbReference>
<comment type="similarity">
    <text evidence="2">Belongs to the phytoene/squalene synthase family.</text>
</comment>
<dbReference type="InterPro" id="IPR033904">
    <property type="entry name" value="Trans_IPPS_HH"/>
</dbReference>
<dbReference type="PROSITE" id="PS01045">
    <property type="entry name" value="SQUALEN_PHYTOEN_SYN_2"/>
    <property type="match status" value="1"/>
</dbReference>
<reference evidence="6 7" key="1">
    <citation type="submission" date="2019-08" db="EMBL/GenBank/DDBJ databases">
        <authorList>
            <person name="Wang G."/>
            <person name="Xu Z."/>
        </authorList>
    </citation>
    <scope>NUCLEOTIDE SEQUENCE [LARGE SCALE GENOMIC DNA]</scope>
    <source>
        <strain evidence="6 7">ZX</strain>
    </source>
</reference>
<organism evidence="6 7">
    <name type="scientific">Sphingomonas montanisoli</name>
    <dbReference type="NCBI Taxonomy" id="2606412"/>
    <lineage>
        <taxon>Bacteria</taxon>
        <taxon>Pseudomonadati</taxon>
        <taxon>Pseudomonadota</taxon>
        <taxon>Alphaproteobacteria</taxon>
        <taxon>Sphingomonadales</taxon>
        <taxon>Sphingomonadaceae</taxon>
        <taxon>Sphingomonas</taxon>
    </lineage>
</organism>
<dbReference type="EMBL" id="VTOU01000002">
    <property type="protein sequence ID" value="TZG27308.1"/>
    <property type="molecule type" value="Genomic_DNA"/>
</dbReference>
<dbReference type="GO" id="GO:0004311">
    <property type="term" value="F:geranylgeranyl diphosphate synthase activity"/>
    <property type="evidence" value="ECO:0007669"/>
    <property type="project" value="InterPro"/>
</dbReference>
<proteinExistence type="inferred from homology"/>
<evidence type="ECO:0000256" key="4">
    <source>
        <dbReference type="ARBA" id="ARBA00022746"/>
    </source>
</evidence>